<reference evidence="2 3" key="1">
    <citation type="journal article" date="2022" name="Allergy">
        <title>Genome assembly and annotation of Periplaneta americana reveal a comprehensive cockroach allergen profile.</title>
        <authorList>
            <person name="Wang L."/>
            <person name="Xiong Q."/>
            <person name="Saelim N."/>
            <person name="Wang L."/>
            <person name="Nong W."/>
            <person name="Wan A.T."/>
            <person name="Shi M."/>
            <person name="Liu X."/>
            <person name="Cao Q."/>
            <person name="Hui J.H.L."/>
            <person name="Sookrung N."/>
            <person name="Leung T.F."/>
            <person name="Tungtrongchitr A."/>
            <person name="Tsui S.K.W."/>
        </authorList>
    </citation>
    <scope>NUCLEOTIDE SEQUENCE [LARGE SCALE GENOMIC DNA]</scope>
    <source>
        <strain evidence="2">PWHHKU_190912</strain>
    </source>
</reference>
<feature type="region of interest" description="Disordered" evidence="1">
    <location>
        <begin position="228"/>
        <end position="261"/>
    </location>
</feature>
<comment type="caution">
    <text evidence="2">The sequence shown here is derived from an EMBL/GenBank/DDBJ whole genome shotgun (WGS) entry which is preliminary data.</text>
</comment>
<feature type="compositionally biased region" description="Basic and acidic residues" evidence="1">
    <location>
        <begin position="242"/>
        <end position="261"/>
    </location>
</feature>
<accession>A0ABQ8SDZ7</accession>
<evidence type="ECO:0000313" key="2">
    <source>
        <dbReference type="EMBL" id="KAJ4432312.1"/>
    </source>
</evidence>
<name>A0ABQ8SDZ7_PERAM</name>
<evidence type="ECO:0000256" key="1">
    <source>
        <dbReference type="SAM" id="MobiDB-lite"/>
    </source>
</evidence>
<sequence>MPQNPSITAMLATVSDEHGKDFIKKYLKWKGDIKEDHHPACLQTIVGPCKRQSQLSRQTRWASDPELCSGLGWIPFGLWFLPRFSTAVGLKPDCLWKIFGAKRDEDTGDWRKLHNTELHSLYSSSDIIRNITSRRLRRPRHVARMGEFRNAYRVLVGRPERKRPLGRPRRRWEDNIKMYLSRHEEAPDGIDSMPTSMSLSTIGTSVWTSMVTMLKKIKEEVIINEKKEKMEKNKEEEETEREEDKGQRMKNNERKLAEGFKDLKRIDTKKIRRSKIGVKES</sequence>
<organism evidence="2 3">
    <name type="scientific">Periplaneta americana</name>
    <name type="common">American cockroach</name>
    <name type="synonym">Blatta americana</name>
    <dbReference type="NCBI Taxonomy" id="6978"/>
    <lineage>
        <taxon>Eukaryota</taxon>
        <taxon>Metazoa</taxon>
        <taxon>Ecdysozoa</taxon>
        <taxon>Arthropoda</taxon>
        <taxon>Hexapoda</taxon>
        <taxon>Insecta</taxon>
        <taxon>Pterygota</taxon>
        <taxon>Neoptera</taxon>
        <taxon>Polyneoptera</taxon>
        <taxon>Dictyoptera</taxon>
        <taxon>Blattodea</taxon>
        <taxon>Blattoidea</taxon>
        <taxon>Blattidae</taxon>
        <taxon>Blattinae</taxon>
        <taxon>Periplaneta</taxon>
    </lineage>
</organism>
<evidence type="ECO:0000313" key="3">
    <source>
        <dbReference type="Proteomes" id="UP001148838"/>
    </source>
</evidence>
<dbReference type="EMBL" id="JAJSOF020000029">
    <property type="protein sequence ID" value="KAJ4432312.1"/>
    <property type="molecule type" value="Genomic_DNA"/>
</dbReference>
<gene>
    <name evidence="2" type="ORF">ANN_20931</name>
</gene>
<protein>
    <submittedName>
        <fullName evidence="2">Uncharacterized protein</fullName>
    </submittedName>
</protein>
<proteinExistence type="predicted"/>
<dbReference type="Proteomes" id="UP001148838">
    <property type="component" value="Unassembled WGS sequence"/>
</dbReference>
<keyword evidence="3" id="KW-1185">Reference proteome</keyword>